<keyword evidence="2" id="KW-0121">Carboxypeptidase</keyword>
<dbReference type="SUPFAM" id="SSF53474">
    <property type="entry name" value="alpha/beta-Hydrolases"/>
    <property type="match status" value="1"/>
</dbReference>
<dbReference type="Pfam" id="PF00450">
    <property type="entry name" value="Peptidase_S10"/>
    <property type="match status" value="1"/>
</dbReference>
<gene>
    <name evidence="2" type="ORF">FCM35_KLT15136</name>
</gene>
<dbReference type="GO" id="GO:0019748">
    <property type="term" value="P:secondary metabolic process"/>
    <property type="evidence" value="ECO:0007669"/>
    <property type="project" value="TreeGrafter"/>
</dbReference>
<dbReference type="PANTHER" id="PTHR11802">
    <property type="entry name" value="SERINE PROTEASE FAMILY S10 SERINE CARBOXYPEPTIDASE"/>
    <property type="match status" value="1"/>
</dbReference>
<dbReference type="GO" id="GO:0004185">
    <property type="term" value="F:serine-type carboxypeptidase activity"/>
    <property type="evidence" value="ECO:0007669"/>
    <property type="project" value="InterPro"/>
</dbReference>
<proteinExistence type="inferred from homology"/>
<accession>A0A833Q772</accession>
<dbReference type="OrthoDB" id="783991at2759"/>
<dbReference type="Gene3D" id="3.40.50.1820">
    <property type="entry name" value="alpha/beta hydrolase"/>
    <property type="match status" value="2"/>
</dbReference>
<evidence type="ECO:0000313" key="2">
    <source>
        <dbReference type="EMBL" id="KAF3320440.1"/>
    </source>
</evidence>
<dbReference type="GO" id="GO:0016747">
    <property type="term" value="F:acyltransferase activity, transferring groups other than amino-acyl groups"/>
    <property type="evidence" value="ECO:0007669"/>
    <property type="project" value="TreeGrafter"/>
</dbReference>
<keyword evidence="2" id="KW-0645">Protease</keyword>
<dbReference type="InterPro" id="IPR029058">
    <property type="entry name" value="AB_hydrolase_fold"/>
</dbReference>
<keyword evidence="2" id="KW-0378">Hydrolase</keyword>
<dbReference type="InterPro" id="IPR001563">
    <property type="entry name" value="Peptidase_S10"/>
</dbReference>
<keyword evidence="3" id="KW-1185">Reference proteome</keyword>
<dbReference type="GO" id="GO:0006508">
    <property type="term" value="P:proteolysis"/>
    <property type="evidence" value="ECO:0007669"/>
    <property type="project" value="InterPro"/>
</dbReference>
<comment type="caution">
    <text evidence="2">The sequence shown here is derived from an EMBL/GenBank/DDBJ whole genome shotgun (WGS) entry which is preliminary data.</text>
</comment>
<dbReference type="AlphaFoldDB" id="A0A833Q772"/>
<organism evidence="2 3">
    <name type="scientific">Carex littledalei</name>
    <dbReference type="NCBI Taxonomy" id="544730"/>
    <lineage>
        <taxon>Eukaryota</taxon>
        <taxon>Viridiplantae</taxon>
        <taxon>Streptophyta</taxon>
        <taxon>Embryophyta</taxon>
        <taxon>Tracheophyta</taxon>
        <taxon>Spermatophyta</taxon>
        <taxon>Magnoliopsida</taxon>
        <taxon>Liliopsida</taxon>
        <taxon>Poales</taxon>
        <taxon>Cyperaceae</taxon>
        <taxon>Cyperoideae</taxon>
        <taxon>Cariceae</taxon>
        <taxon>Carex</taxon>
        <taxon>Carex subgen. Euthyceras</taxon>
    </lineage>
</organism>
<dbReference type="PANTHER" id="PTHR11802:SF461">
    <property type="entry name" value="OS02G0687900 PROTEIN"/>
    <property type="match status" value="1"/>
</dbReference>
<protein>
    <submittedName>
        <fullName evidence="2">Serine carboxypeptidase-like 20</fullName>
    </submittedName>
</protein>
<evidence type="ECO:0000256" key="1">
    <source>
        <dbReference type="ARBA" id="ARBA00009431"/>
    </source>
</evidence>
<comment type="similarity">
    <text evidence="1">Belongs to the peptidase S10 family.</text>
</comment>
<dbReference type="Proteomes" id="UP000623129">
    <property type="component" value="Unassembled WGS sequence"/>
</dbReference>
<sequence>MKRMVQTCSTTLLSQKGIQAKTLFWFGWLVGQDALDCILFPFKQVANVIFPDSPVGAGFSYSSNPKGYDIDDITAGVEAGQKPLLNFKGYVIGNPGTGEWYDSGFFVQFAYGMGIISNQLYQLAQQNCNGEYNRSPNKICAETLAAVNNVTRESNNLIS</sequence>
<name>A0A833Q772_9POAL</name>
<reference evidence="2" key="1">
    <citation type="submission" date="2020-01" db="EMBL/GenBank/DDBJ databases">
        <title>Genome sequence of Kobresia littledalei, the first chromosome-level genome in the family Cyperaceae.</title>
        <authorList>
            <person name="Qu G."/>
        </authorList>
    </citation>
    <scope>NUCLEOTIDE SEQUENCE</scope>
    <source>
        <strain evidence="2">C.B.Clarke</strain>
        <tissue evidence="2">Leaf</tissue>
    </source>
</reference>
<dbReference type="EMBL" id="SWLB01000029">
    <property type="protein sequence ID" value="KAF3320440.1"/>
    <property type="molecule type" value="Genomic_DNA"/>
</dbReference>
<evidence type="ECO:0000313" key="3">
    <source>
        <dbReference type="Proteomes" id="UP000623129"/>
    </source>
</evidence>